<reference evidence="8 9" key="1">
    <citation type="submission" date="2015-12" db="EMBL/GenBank/DDBJ databases">
        <authorList>
            <person name="Shamseldin A."/>
            <person name="Moawad H."/>
            <person name="Abd El-Rahim W.M."/>
            <person name="Sadowsky M.J."/>
        </authorList>
    </citation>
    <scope>NUCLEOTIDE SEQUENCE [LARGE SCALE GENOMIC DNA]</scope>
    <source>
        <strain evidence="8 9">JC234</strain>
    </source>
</reference>
<dbReference type="PANTHER" id="PTHR30485">
    <property type="entry name" value="NI/FE-HYDROGENASE 1 B-TYPE CYTOCHROME SUBUNIT"/>
    <property type="match status" value="1"/>
</dbReference>
<feature type="transmembrane region" description="Helical" evidence="6">
    <location>
        <begin position="102"/>
        <end position="118"/>
    </location>
</feature>
<feature type="transmembrane region" description="Helical" evidence="6">
    <location>
        <begin position="60"/>
        <end position="82"/>
    </location>
</feature>
<proteinExistence type="predicted"/>
<dbReference type="GO" id="GO:0005886">
    <property type="term" value="C:plasma membrane"/>
    <property type="evidence" value="ECO:0007669"/>
    <property type="project" value="UniProtKB-SubCell"/>
</dbReference>
<keyword evidence="2" id="KW-1003">Cell membrane</keyword>
<feature type="domain" description="Cytochrome b561 bacterial/Ni-hydrogenase" evidence="7">
    <location>
        <begin position="23"/>
        <end position="208"/>
    </location>
</feature>
<evidence type="ECO:0000256" key="3">
    <source>
        <dbReference type="ARBA" id="ARBA00022692"/>
    </source>
</evidence>
<keyword evidence="9" id="KW-1185">Reference proteome</keyword>
<dbReference type="Pfam" id="PF01292">
    <property type="entry name" value="Ni_hydr_CYTB"/>
    <property type="match status" value="1"/>
</dbReference>
<dbReference type="PANTHER" id="PTHR30485:SF1">
    <property type="entry name" value="CYTOCHROME YDHU-RELATED"/>
    <property type="match status" value="1"/>
</dbReference>
<comment type="caution">
    <text evidence="8">The sequence shown here is derived from an EMBL/GenBank/DDBJ whole genome shotgun (WGS) entry which is preliminary data.</text>
</comment>
<evidence type="ECO:0000256" key="2">
    <source>
        <dbReference type="ARBA" id="ARBA00022475"/>
    </source>
</evidence>
<gene>
    <name evidence="8" type="ORF">AWJ14_19255</name>
</gene>
<keyword evidence="3 6" id="KW-0812">Transmembrane</keyword>
<feature type="transmembrane region" description="Helical" evidence="6">
    <location>
        <begin position="130"/>
        <end position="155"/>
    </location>
</feature>
<name>A0A1C1YRX5_9HYPH</name>
<dbReference type="EMBL" id="LQZT01000042">
    <property type="protein sequence ID" value="OCW56234.1"/>
    <property type="molecule type" value="Genomic_DNA"/>
</dbReference>
<dbReference type="InterPro" id="IPR051542">
    <property type="entry name" value="Hydrogenase_cytochrome"/>
</dbReference>
<dbReference type="STRING" id="1480615.AWJ14_19255"/>
<dbReference type="Gene3D" id="1.20.950.20">
    <property type="entry name" value="Transmembrane di-heme cytochromes, Chain C"/>
    <property type="match status" value="1"/>
</dbReference>
<evidence type="ECO:0000256" key="5">
    <source>
        <dbReference type="ARBA" id="ARBA00023136"/>
    </source>
</evidence>
<feature type="transmembrane region" description="Helical" evidence="6">
    <location>
        <begin position="167"/>
        <end position="193"/>
    </location>
</feature>
<dbReference type="GO" id="GO:0020037">
    <property type="term" value="F:heme binding"/>
    <property type="evidence" value="ECO:0007669"/>
    <property type="project" value="TreeGrafter"/>
</dbReference>
<dbReference type="SUPFAM" id="SSF81342">
    <property type="entry name" value="Transmembrane di-heme cytochromes"/>
    <property type="match status" value="1"/>
</dbReference>
<evidence type="ECO:0000313" key="9">
    <source>
        <dbReference type="Proteomes" id="UP000094795"/>
    </source>
</evidence>
<evidence type="ECO:0000259" key="7">
    <source>
        <dbReference type="Pfam" id="PF01292"/>
    </source>
</evidence>
<sequence>MVDLAPIDPAAPPRANPRGVYLFTRFERFWHWCQAALIIFLLLSGFEIRGFYDMLGFERALDLHVIAAFALVVLWVLAIFWHLVTGQWRHYVPTTDRMGSTMVFYAMGIFVGAPHPFRPSPKRKHNPMQAMVYLVFQVAMAPAIWISGLILWVYGAFPDLYPGELPILLVNAIHVGVAFLIAAFLISHLYLITTGETVTAQLRAMITGWDKHGKDDA</sequence>
<accession>A0A1C1YRX5</accession>
<keyword evidence="5 6" id="KW-0472">Membrane</keyword>
<comment type="subcellular location">
    <subcellularLocation>
        <location evidence="1">Cell membrane</location>
        <topology evidence="1">Multi-pass membrane protein</topology>
    </subcellularLocation>
</comment>
<protein>
    <recommendedName>
        <fullName evidence="7">Cytochrome b561 bacterial/Ni-hydrogenase domain-containing protein</fullName>
    </recommendedName>
</protein>
<dbReference type="GO" id="GO:0009055">
    <property type="term" value="F:electron transfer activity"/>
    <property type="evidence" value="ECO:0007669"/>
    <property type="project" value="InterPro"/>
</dbReference>
<evidence type="ECO:0000313" key="8">
    <source>
        <dbReference type="EMBL" id="OCW56234.1"/>
    </source>
</evidence>
<evidence type="ECO:0000256" key="1">
    <source>
        <dbReference type="ARBA" id="ARBA00004651"/>
    </source>
</evidence>
<dbReference type="OrthoDB" id="1117555at2"/>
<organism evidence="8 9">
    <name type="scientific">Hoeflea olei</name>
    <dbReference type="NCBI Taxonomy" id="1480615"/>
    <lineage>
        <taxon>Bacteria</taxon>
        <taxon>Pseudomonadati</taxon>
        <taxon>Pseudomonadota</taxon>
        <taxon>Alphaproteobacteria</taxon>
        <taxon>Hyphomicrobiales</taxon>
        <taxon>Rhizobiaceae</taxon>
        <taxon>Hoeflea</taxon>
    </lineage>
</organism>
<dbReference type="RefSeq" id="WP_066182041.1">
    <property type="nucleotide sequence ID" value="NZ_LQZT01000042.1"/>
</dbReference>
<dbReference type="GO" id="GO:0022904">
    <property type="term" value="P:respiratory electron transport chain"/>
    <property type="evidence" value="ECO:0007669"/>
    <property type="project" value="InterPro"/>
</dbReference>
<evidence type="ECO:0000256" key="4">
    <source>
        <dbReference type="ARBA" id="ARBA00022989"/>
    </source>
</evidence>
<dbReference type="Proteomes" id="UP000094795">
    <property type="component" value="Unassembled WGS sequence"/>
</dbReference>
<dbReference type="InterPro" id="IPR011577">
    <property type="entry name" value="Cyt_b561_bac/Ni-Hgenase"/>
</dbReference>
<feature type="transmembrane region" description="Helical" evidence="6">
    <location>
        <begin position="29"/>
        <end position="48"/>
    </location>
</feature>
<dbReference type="InterPro" id="IPR016174">
    <property type="entry name" value="Di-haem_cyt_TM"/>
</dbReference>
<dbReference type="AlphaFoldDB" id="A0A1C1YRX5"/>
<keyword evidence="4 6" id="KW-1133">Transmembrane helix</keyword>
<evidence type="ECO:0000256" key="6">
    <source>
        <dbReference type="SAM" id="Phobius"/>
    </source>
</evidence>